<dbReference type="EMBL" id="FCON02000111">
    <property type="protein sequence ID" value="SAL81949.1"/>
    <property type="molecule type" value="Genomic_DNA"/>
</dbReference>
<keyword evidence="6 8" id="KW-1133">Transmembrane helix</keyword>
<feature type="transmembrane region" description="Helical" evidence="8">
    <location>
        <begin position="406"/>
        <end position="424"/>
    </location>
</feature>
<proteinExistence type="inferred from homology"/>
<feature type="domain" description="RCK C-terminal" evidence="9">
    <location>
        <begin position="206"/>
        <end position="291"/>
    </location>
</feature>
<gene>
    <name evidence="10" type="primary">aspT_5</name>
    <name evidence="10" type="ORF">AWB68_06325</name>
</gene>
<dbReference type="NCBIfam" id="TIGR03802">
    <property type="entry name" value="Asp_Ala_antiprt"/>
    <property type="match status" value="1"/>
</dbReference>
<comment type="subcellular location">
    <subcellularLocation>
        <location evidence="1">Cell membrane</location>
        <topology evidence="1">Multi-pass membrane protein</topology>
    </subcellularLocation>
</comment>
<evidence type="ECO:0000259" key="9">
    <source>
        <dbReference type="PROSITE" id="PS51202"/>
    </source>
</evidence>
<dbReference type="OrthoDB" id="8611026at2"/>
<feature type="transmembrane region" description="Helical" evidence="8">
    <location>
        <begin position="161"/>
        <end position="180"/>
    </location>
</feature>
<dbReference type="RefSeq" id="WP_087648277.1">
    <property type="nucleotide sequence ID" value="NZ_FCON02000111.1"/>
</dbReference>
<comment type="similarity">
    <text evidence="2">Belongs to the AAE transporter (TC 2.A.81) family.</text>
</comment>
<dbReference type="Gene3D" id="3.30.70.1450">
    <property type="entry name" value="Regulator of K+ conductance, C-terminal domain"/>
    <property type="match status" value="2"/>
</dbReference>
<evidence type="ECO:0000313" key="11">
    <source>
        <dbReference type="Proteomes" id="UP000054770"/>
    </source>
</evidence>
<dbReference type="GO" id="GO:0005886">
    <property type="term" value="C:plasma membrane"/>
    <property type="evidence" value="ECO:0007669"/>
    <property type="project" value="UniProtKB-SubCell"/>
</dbReference>
<feature type="transmembrane region" description="Helical" evidence="8">
    <location>
        <begin position="62"/>
        <end position="81"/>
    </location>
</feature>
<feature type="transmembrane region" description="Helical" evidence="8">
    <location>
        <begin position="558"/>
        <end position="580"/>
    </location>
</feature>
<evidence type="ECO:0000256" key="4">
    <source>
        <dbReference type="ARBA" id="ARBA00022475"/>
    </source>
</evidence>
<comment type="caution">
    <text evidence="10">The sequence shown here is derived from an EMBL/GenBank/DDBJ whole genome shotgun (WGS) entry which is preliminary data.</text>
</comment>
<reference evidence="10" key="1">
    <citation type="submission" date="2016-01" db="EMBL/GenBank/DDBJ databases">
        <authorList>
            <person name="Peeters C."/>
        </authorList>
    </citation>
    <scope>NUCLEOTIDE SEQUENCE [LARGE SCALE GENOMIC DNA]</scope>
    <source>
        <strain evidence="10">LMG 22940</strain>
    </source>
</reference>
<feature type="transmembrane region" description="Helical" evidence="8">
    <location>
        <begin position="34"/>
        <end position="56"/>
    </location>
</feature>
<evidence type="ECO:0000256" key="6">
    <source>
        <dbReference type="ARBA" id="ARBA00022989"/>
    </source>
</evidence>
<feature type="transmembrane region" description="Helical" evidence="8">
    <location>
        <begin position="527"/>
        <end position="546"/>
    </location>
</feature>
<dbReference type="Pfam" id="PF06826">
    <property type="entry name" value="Asp-Al_Ex"/>
    <property type="match status" value="2"/>
</dbReference>
<evidence type="ECO:0000256" key="8">
    <source>
        <dbReference type="SAM" id="Phobius"/>
    </source>
</evidence>
<dbReference type="InterPro" id="IPR006037">
    <property type="entry name" value="RCK_C"/>
</dbReference>
<dbReference type="PANTHER" id="PTHR30445:SF9">
    <property type="match status" value="1"/>
</dbReference>
<keyword evidence="11" id="KW-1185">Reference proteome</keyword>
<evidence type="ECO:0000256" key="5">
    <source>
        <dbReference type="ARBA" id="ARBA00022692"/>
    </source>
</evidence>
<evidence type="ECO:0000313" key="10">
    <source>
        <dbReference type="EMBL" id="SAL81949.1"/>
    </source>
</evidence>
<dbReference type="GO" id="GO:0006813">
    <property type="term" value="P:potassium ion transport"/>
    <property type="evidence" value="ECO:0007669"/>
    <property type="project" value="InterPro"/>
</dbReference>
<feature type="transmembrane region" description="Helical" evidence="8">
    <location>
        <begin position="470"/>
        <end position="491"/>
    </location>
</feature>
<evidence type="ECO:0000256" key="2">
    <source>
        <dbReference type="ARBA" id="ARBA00009854"/>
    </source>
</evidence>
<dbReference type="GO" id="GO:0008324">
    <property type="term" value="F:monoatomic cation transmembrane transporter activity"/>
    <property type="evidence" value="ECO:0007669"/>
    <property type="project" value="InterPro"/>
</dbReference>
<keyword evidence="7 8" id="KW-0472">Membrane</keyword>
<sequence>MSWLAETLRHYPEIAVFLSLGIGYWVGGKSFKGFSLGAVTATLLAAIAIGQFHITVSPNVKSVFFLMFLFAVGYGVGPQFVRGIAKDGLPQALFAVVQCLLSLGALFVAAKLAGYDIGSAAGLFAGSQTISASMGLATDAINRLGMQPEKTKALLDAMPTAYAVSYIFGTIGSAVILATIGPKLLRIDLVAACKEYEASLGGTKELGGGGQAWHRYELRAYRVIPESVVCGKTVSEVEALQPKGTRLFIERVRRGNVIHEATLDYVLQANDVVAIAGPRDQLVLVLGASSTNEHDDNHQVVAARRARAAEVDDPELLAVPAEGVDVYVTSKVVDGKTLQELASLPLARGIFLRKIKRGPTETQIPTLPNTKLHRGDTITIVGRTQDTTAAAKVLGVLDRPTNLTDVAFVSLAITVGALVGAIVIKVAGIPITLSTAGGSLIAGILFGWLRAIHPTFGRIPEPTIWFMNSVGLNVFIAVVGLTAGPGFVAGLQHLGISLFLWGIFATSVPLILGMFIARYVFRFHPAILLGVCAGARTTTAALGMICDAAKSQIPGLGYTVTYAVGNTLLTIWGMVVVMILA</sequence>
<evidence type="ECO:0000256" key="3">
    <source>
        <dbReference type="ARBA" id="ARBA00022448"/>
    </source>
</evidence>
<keyword evidence="3" id="KW-0813">Transport</keyword>
<dbReference type="InterPro" id="IPR022457">
    <property type="entry name" value="Asp_Ala_antiprt"/>
</dbReference>
<feature type="transmembrane region" description="Helical" evidence="8">
    <location>
        <begin position="498"/>
        <end position="521"/>
    </location>
</feature>
<feature type="transmembrane region" description="Helical" evidence="8">
    <location>
        <begin position="12"/>
        <end position="27"/>
    </location>
</feature>
<evidence type="ECO:0000256" key="1">
    <source>
        <dbReference type="ARBA" id="ARBA00004651"/>
    </source>
</evidence>
<protein>
    <submittedName>
        <fullName evidence="10">Aspartate/alanine antiporter</fullName>
    </submittedName>
</protein>
<organism evidence="10 11">
    <name type="scientific">Caballeronia choica</name>
    <dbReference type="NCBI Taxonomy" id="326476"/>
    <lineage>
        <taxon>Bacteria</taxon>
        <taxon>Pseudomonadati</taxon>
        <taxon>Pseudomonadota</taxon>
        <taxon>Betaproteobacteria</taxon>
        <taxon>Burkholderiales</taxon>
        <taxon>Burkholderiaceae</taxon>
        <taxon>Caballeronia</taxon>
    </lineage>
</organism>
<dbReference type="SUPFAM" id="SSF116726">
    <property type="entry name" value="TrkA C-terminal domain-like"/>
    <property type="match status" value="2"/>
</dbReference>
<dbReference type="PROSITE" id="PS51202">
    <property type="entry name" value="RCK_C"/>
    <property type="match status" value="2"/>
</dbReference>
<dbReference type="NCBIfam" id="TIGR01625">
    <property type="entry name" value="YidE_YbjL_dupl"/>
    <property type="match status" value="1"/>
</dbReference>
<dbReference type="PANTHER" id="PTHR30445">
    <property type="entry name" value="K(+)_H(+) ANTIPORTER SUBUNIT KHTT"/>
    <property type="match status" value="1"/>
</dbReference>
<feature type="transmembrane region" description="Helical" evidence="8">
    <location>
        <begin position="93"/>
        <end position="114"/>
    </location>
</feature>
<dbReference type="AlphaFoldDB" id="A0A158KMH0"/>
<accession>A0A158KMH0</accession>
<name>A0A158KMH0_9BURK</name>
<dbReference type="InterPro" id="IPR050144">
    <property type="entry name" value="AAE_transporter"/>
</dbReference>
<feature type="domain" description="RCK C-terminal" evidence="9">
    <location>
        <begin position="309"/>
        <end position="396"/>
    </location>
</feature>
<dbReference type="Proteomes" id="UP000054770">
    <property type="component" value="Unassembled WGS sequence"/>
</dbReference>
<keyword evidence="4" id="KW-1003">Cell membrane</keyword>
<dbReference type="InterPro" id="IPR006512">
    <property type="entry name" value="YidE_YbjL"/>
</dbReference>
<evidence type="ECO:0000256" key="7">
    <source>
        <dbReference type="ARBA" id="ARBA00023136"/>
    </source>
</evidence>
<keyword evidence="5 8" id="KW-0812">Transmembrane</keyword>
<feature type="transmembrane region" description="Helical" evidence="8">
    <location>
        <begin position="431"/>
        <end position="450"/>
    </location>
</feature>
<dbReference type="InterPro" id="IPR036721">
    <property type="entry name" value="RCK_C_sf"/>
</dbReference>
<dbReference type="Pfam" id="PF02080">
    <property type="entry name" value="TrkA_C"/>
    <property type="match status" value="2"/>
</dbReference>